<dbReference type="Proteomes" id="UP000520814">
    <property type="component" value="Unassembled WGS sequence"/>
</dbReference>
<evidence type="ECO:0000313" key="4">
    <source>
        <dbReference type="Proteomes" id="UP000520814"/>
    </source>
</evidence>
<name>A0A7W9W974_ARMRO</name>
<comment type="caution">
    <text evidence="3">The sequence shown here is derived from an EMBL/GenBank/DDBJ whole genome shotgun (WGS) entry which is preliminary data.</text>
</comment>
<feature type="chain" id="PRO_5030774687" evidence="2">
    <location>
        <begin position="22"/>
        <end position="188"/>
    </location>
</feature>
<gene>
    <name evidence="3" type="ORF">HNQ39_004158</name>
</gene>
<sequence length="188" mass="20006">MMIKKLFTLAAVVLLLPILGAAQKPTPKPKTKPTPTPQQVQKAQLAALIRLEKAQRSALLAQQRARVAQQARLVKARQAQGRVNPPLRIVARPPAPTPRPTVSKPTPTPAPARSTKFTGVITAVDLDRLTVTLGLAGGERTFSFTPTVSLNFYSGEGNGLKSLTKGTTIDITSADGKNADVLVVHDLP</sequence>
<proteinExistence type="predicted"/>
<dbReference type="EMBL" id="JACHGW010000004">
    <property type="protein sequence ID" value="MBB6052337.1"/>
    <property type="molecule type" value="Genomic_DNA"/>
</dbReference>
<dbReference type="RefSeq" id="WP_184201195.1">
    <property type="nucleotide sequence ID" value="NZ_JACHGW010000004.1"/>
</dbReference>
<keyword evidence="2" id="KW-0732">Signal</keyword>
<evidence type="ECO:0000313" key="3">
    <source>
        <dbReference type="EMBL" id="MBB6052337.1"/>
    </source>
</evidence>
<accession>A0A7W9W974</accession>
<dbReference type="AlphaFoldDB" id="A0A7W9W974"/>
<keyword evidence="4" id="KW-1185">Reference proteome</keyword>
<feature type="signal peptide" evidence="2">
    <location>
        <begin position="1"/>
        <end position="21"/>
    </location>
</feature>
<reference evidence="3 4" key="1">
    <citation type="submission" date="2020-08" db="EMBL/GenBank/DDBJ databases">
        <title>Genomic Encyclopedia of Type Strains, Phase IV (KMG-IV): sequencing the most valuable type-strain genomes for metagenomic binning, comparative biology and taxonomic classification.</title>
        <authorList>
            <person name="Goeker M."/>
        </authorList>
    </citation>
    <scope>NUCLEOTIDE SEQUENCE [LARGE SCALE GENOMIC DNA]</scope>
    <source>
        <strain evidence="3 4">DSM 23562</strain>
    </source>
</reference>
<organism evidence="3 4">
    <name type="scientific">Armatimonas rosea</name>
    <dbReference type="NCBI Taxonomy" id="685828"/>
    <lineage>
        <taxon>Bacteria</taxon>
        <taxon>Bacillati</taxon>
        <taxon>Armatimonadota</taxon>
        <taxon>Armatimonadia</taxon>
        <taxon>Armatimonadales</taxon>
        <taxon>Armatimonadaceae</taxon>
        <taxon>Armatimonas</taxon>
    </lineage>
</organism>
<evidence type="ECO:0000256" key="2">
    <source>
        <dbReference type="SAM" id="SignalP"/>
    </source>
</evidence>
<protein>
    <submittedName>
        <fullName evidence="3">Uncharacterized protein</fullName>
    </submittedName>
</protein>
<evidence type="ECO:0000256" key="1">
    <source>
        <dbReference type="SAM" id="MobiDB-lite"/>
    </source>
</evidence>
<feature type="region of interest" description="Disordered" evidence="1">
    <location>
        <begin position="87"/>
        <end position="114"/>
    </location>
</feature>